<dbReference type="Pfam" id="PF18994">
    <property type="entry name" value="Prophage_tailD1"/>
    <property type="match status" value="1"/>
</dbReference>
<evidence type="ECO:0000313" key="5">
    <source>
        <dbReference type="Proteomes" id="UP000028042"/>
    </source>
</evidence>
<reference evidence="4" key="2">
    <citation type="submission" date="2015-10" db="EMBL/GenBank/DDBJ databases">
        <title>Improved Draft Genome Sequence of Clostridium pasteurianum Strain ATCC 6013 (DSM 525) Using a Hybrid Next-Generation Sequencing Approach.</title>
        <authorList>
            <person name="Pyne M.E."/>
            <person name="Utturkar S.M."/>
            <person name="Brown S.D."/>
            <person name="Moo-Young M."/>
            <person name="Chung D.A."/>
            <person name="Chou P.C."/>
        </authorList>
    </citation>
    <scope>NUCLEOTIDE SEQUENCE</scope>
    <source>
        <strain evidence="4">ATCC 6013</strain>
    </source>
</reference>
<feature type="domain" description="Prophage endopeptidase tail N-terminal" evidence="2">
    <location>
        <begin position="14"/>
        <end position="88"/>
    </location>
</feature>
<protein>
    <submittedName>
        <fullName evidence="3">Phage minor structural protein</fullName>
    </submittedName>
</protein>
<proteinExistence type="predicted"/>
<evidence type="ECO:0000259" key="2">
    <source>
        <dbReference type="Pfam" id="PF18994"/>
    </source>
</evidence>
<dbReference type="Proteomes" id="UP000028042">
    <property type="component" value="Unassembled WGS sequence"/>
</dbReference>
<dbReference type="EMBL" id="CP009268">
    <property type="protein sequence ID" value="AJA52469.1"/>
    <property type="molecule type" value="Genomic_DNA"/>
</dbReference>
<accession>A0A0H3J3H9</accession>
<dbReference type="InterPro" id="IPR007119">
    <property type="entry name" value="Phage_tail_spike_N"/>
</dbReference>
<reference evidence="4 5" key="3">
    <citation type="journal article" name="Genome Announc.">
        <title>Improved Draft Genome Sequence of Clostridium pasteurianum Strain ATCC 6013 (DSM 525) Using a Hybrid Next-Generation Sequencing Approach.</title>
        <authorList>
            <person name="Pyne M.E."/>
            <person name="Utturkar S."/>
            <person name="Brown S.D."/>
            <person name="Moo-Young M."/>
            <person name="Chung D.A."/>
            <person name="Chou C.P."/>
        </authorList>
    </citation>
    <scope>NUCLEOTIDE SEQUENCE [LARGE SCALE GENOMIC DNA]</scope>
    <source>
        <strain evidence="4 5">ATCC 6013</strain>
    </source>
</reference>
<dbReference type="RefSeq" id="WP_003441232.1">
    <property type="nucleotide sequence ID" value="NZ_ANZB01000002.1"/>
</dbReference>
<dbReference type="InterPro" id="IPR044051">
    <property type="entry name" value="Prophage_tail_N"/>
</dbReference>
<dbReference type="InterPro" id="IPR010572">
    <property type="entry name" value="Tail_dom"/>
</dbReference>
<dbReference type="EMBL" id="JPGY02000001">
    <property type="protein sequence ID" value="KRU11521.1"/>
    <property type="molecule type" value="Genomic_DNA"/>
</dbReference>
<dbReference type="PATRIC" id="fig|1262449.3.peg.579"/>
<dbReference type="GeneID" id="93074552"/>
<keyword evidence="6" id="KW-1185">Reference proteome</keyword>
<evidence type="ECO:0000313" key="3">
    <source>
        <dbReference type="EMBL" id="AJA52469.1"/>
    </source>
</evidence>
<evidence type="ECO:0000313" key="4">
    <source>
        <dbReference type="EMBL" id="KRU11521.1"/>
    </source>
</evidence>
<organism evidence="3 6">
    <name type="scientific">Clostridium pasteurianum DSM 525 = ATCC 6013</name>
    <dbReference type="NCBI Taxonomy" id="1262449"/>
    <lineage>
        <taxon>Bacteria</taxon>
        <taxon>Bacillati</taxon>
        <taxon>Bacillota</taxon>
        <taxon>Clostridia</taxon>
        <taxon>Eubacteriales</taxon>
        <taxon>Clostridiaceae</taxon>
        <taxon>Clostridium</taxon>
    </lineage>
</organism>
<dbReference type="eggNOG" id="COG4926">
    <property type="taxonomic scope" value="Bacteria"/>
</dbReference>
<dbReference type="KEGG" id="cpat:CLPA_c24110"/>
<dbReference type="AlphaFoldDB" id="A0A0H3J3H9"/>
<evidence type="ECO:0000259" key="1">
    <source>
        <dbReference type="Pfam" id="PF06605"/>
    </source>
</evidence>
<dbReference type="KEGG" id="cpae:CPAST_c24110"/>
<reference evidence="3 6" key="1">
    <citation type="journal article" date="2015" name="Genome Announc.">
        <title>Complete Genome Sequence of the Nitrogen-Fixing and Solvent-Producing Clostridium pasteurianum DSM 525.</title>
        <authorList>
            <person name="Poehlein A."/>
            <person name="Grosse-Honebrink A."/>
            <person name="Zhang Y."/>
            <person name="Minton N.P."/>
            <person name="Daniel R."/>
        </authorList>
    </citation>
    <scope>NUCLEOTIDE SEQUENCE [LARGE SCALE GENOMIC DNA]</scope>
    <source>
        <strain evidence="3">DSM 525</strain>
        <strain evidence="6">DSM 525 / ATCC 6013</strain>
    </source>
</reference>
<evidence type="ECO:0000313" key="6">
    <source>
        <dbReference type="Proteomes" id="UP000030905"/>
    </source>
</evidence>
<name>A0A0H3J3H9_CLOPA</name>
<dbReference type="NCBIfam" id="TIGR01665">
    <property type="entry name" value="put_anti_recept"/>
    <property type="match status" value="1"/>
</dbReference>
<dbReference type="Pfam" id="PF06605">
    <property type="entry name" value="Prophage_tail"/>
    <property type="match status" value="1"/>
</dbReference>
<dbReference type="Proteomes" id="UP000030905">
    <property type="component" value="Chromosome"/>
</dbReference>
<sequence length="542" mass="61021">MICIYNKKTTKGNFNNNGLAVLNECIKCEVTEELNGDYSLYIEYPIFSKKVEYFDKYNIIKIDNGQLFRIYRYKKDDRTKLIMVWAKHIFYDLSYYFIEDSRAENCSIKTAMTKAMISDLLNIYTVDSDIVLANTLYMVQCNVVEAMFKIIERWAVGELKRDNYDIKIMQAIGKDNGVLVKYGKNIEGIDIIYDSTDIVTKLYPIGNNGLTLSEKYISIVNWGSEEYPPFPIVRKVKFDADDEPTVRTLAQEAAETIGLERTTIEVDFLELSKTKEYKNYEQLEYVNVGDIVTLYYSEWDINVKLPVVKIVSDEITGLNTKVTLGQPKKAIQDLNAIVKTATDELGNKVAQALSSMMYYSNTNSLAASTTSIQAIYLGVTAVSNTNLTCLISIYGTASVVNTLTINIQLDNKTIAFVPKQKLQQGDNVIGIPLGIPQVQAGAHYLSINLSVDTGTFTIPAFNCQCMLDGRNLQGGLSAERPHAEASEFLHYIYINSTDRVHSGENTNVIIAQPITIQKGEMIPRSIYNSNKNIMETVNIILN</sequence>
<gene>
    <name evidence="3" type="ORF">CLPA_c24110</name>
    <name evidence="4" type="ORF">CP6013_00768</name>
</gene>
<feature type="domain" description="Tail spike" evidence="1">
    <location>
        <begin position="90"/>
        <end position="336"/>
    </location>
</feature>